<dbReference type="InterPro" id="IPR003594">
    <property type="entry name" value="HATPase_dom"/>
</dbReference>
<dbReference type="GO" id="GO:0000155">
    <property type="term" value="F:phosphorelay sensor kinase activity"/>
    <property type="evidence" value="ECO:0007669"/>
    <property type="project" value="InterPro"/>
</dbReference>
<evidence type="ECO:0000256" key="3">
    <source>
        <dbReference type="ARBA" id="ARBA00012438"/>
    </source>
</evidence>
<sequence>MTAGIFGCIFLVYIMDVWFDGVVATMLYDSFVGINYYYTETGESYVSEYIILSHVYWALLFCLVFLVCGMIVTLFLVSYRQKKKQESATILETGKLIRQLAQHPDQAVEQAPPQYAEVTAQMVSLTASMERQKRLLQEESQRKDDLITYLAHDLKTPLTSVIGYLSLLEEVPELPRQQKEKYIKIALEKSLRLERLINEFFDITRYNLHQMVLETQSFDLSFLLRQLAEEFFPLMQQKGCSIQLQIPASLPIQGDPDKLARVFQNLLKNAASYSYPNSPILLTAAEEGEQIRLTVENQGKTIPAYRLDSIFEKFFRLDESRSTDSGGAGLGLAIAREIVTLHNGNIGVTSEKEHTVFTVVLPRKQG</sequence>
<keyword evidence="7" id="KW-0547">Nucleotide-binding</keyword>
<evidence type="ECO:0000256" key="4">
    <source>
        <dbReference type="ARBA" id="ARBA00022553"/>
    </source>
</evidence>
<organism evidence="15 16">
    <name type="scientific">Candidatus Egerieicola faecale</name>
    <dbReference type="NCBI Taxonomy" id="2840774"/>
    <lineage>
        <taxon>Bacteria</taxon>
        <taxon>Bacillati</taxon>
        <taxon>Bacillota</taxon>
        <taxon>Clostridia</taxon>
        <taxon>Eubacteriales</taxon>
        <taxon>Oscillospiraceae</taxon>
        <taxon>Oscillospiraceae incertae sedis</taxon>
        <taxon>Candidatus Egerieicola</taxon>
    </lineage>
</organism>
<dbReference type="SUPFAM" id="SSF55874">
    <property type="entry name" value="ATPase domain of HSP90 chaperone/DNA topoisomerase II/histidine kinase"/>
    <property type="match status" value="1"/>
</dbReference>
<dbReference type="CDD" id="cd00082">
    <property type="entry name" value="HisKA"/>
    <property type="match status" value="1"/>
</dbReference>
<feature type="transmembrane region" description="Helical" evidence="13">
    <location>
        <begin position="55"/>
        <end position="77"/>
    </location>
</feature>
<comment type="catalytic activity">
    <reaction evidence="1">
        <text>ATP + protein L-histidine = ADP + protein N-phospho-L-histidine.</text>
        <dbReference type="EC" id="2.7.13.3"/>
    </reaction>
</comment>
<evidence type="ECO:0000256" key="1">
    <source>
        <dbReference type="ARBA" id="ARBA00000085"/>
    </source>
</evidence>
<evidence type="ECO:0000256" key="10">
    <source>
        <dbReference type="ARBA" id="ARBA00022989"/>
    </source>
</evidence>
<dbReference type="GO" id="GO:0005524">
    <property type="term" value="F:ATP binding"/>
    <property type="evidence" value="ECO:0007669"/>
    <property type="project" value="UniProtKB-KW"/>
</dbReference>
<evidence type="ECO:0000313" key="15">
    <source>
        <dbReference type="EMBL" id="HIU42109.1"/>
    </source>
</evidence>
<accession>A0A9D1IU66</accession>
<evidence type="ECO:0000313" key="16">
    <source>
        <dbReference type="Proteomes" id="UP000824082"/>
    </source>
</evidence>
<reference evidence="15" key="1">
    <citation type="submission" date="2020-10" db="EMBL/GenBank/DDBJ databases">
        <authorList>
            <person name="Gilroy R."/>
        </authorList>
    </citation>
    <scope>NUCLEOTIDE SEQUENCE</scope>
    <source>
        <strain evidence="15">4509</strain>
    </source>
</reference>
<evidence type="ECO:0000256" key="13">
    <source>
        <dbReference type="SAM" id="Phobius"/>
    </source>
</evidence>
<dbReference type="AlphaFoldDB" id="A0A9D1IU66"/>
<evidence type="ECO:0000256" key="7">
    <source>
        <dbReference type="ARBA" id="ARBA00022741"/>
    </source>
</evidence>
<protein>
    <recommendedName>
        <fullName evidence="3">histidine kinase</fullName>
        <ecNumber evidence="3">2.7.13.3</ecNumber>
    </recommendedName>
</protein>
<dbReference type="InterPro" id="IPR036097">
    <property type="entry name" value="HisK_dim/P_sf"/>
</dbReference>
<evidence type="ECO:0000256" key="5">
    <source>
        <dbReference type="ARBA" id="ARBA00022679"/>
    </source>
</evidence>
<dbReference type="PROSITE" id="PS50109">
    <property type="entry name" value="HIS_KIN"/>
    <property type="match status" value="1"/>
</dbReference>
<evidence type="ECO:0000256" key="9">
    <source>
        <dbReference type="ARBA" id="ARBA00022840"/>
    </source>
</evidence>
<evidence type="ECO:0000256" key="2">
    <source>
        <dbReference type="ARBA" id="ARBA00004370"/>
    </source>
</evidence>
<dbReference type="GO" id="GO:0016036">
    <property type="term" value="P:cellular response to phosphate starvation"/>
    <property type="evidence" value="ECO:0007669"/>
    <property type="project" value="TreeGrafter"/>
</dbReference>
<feature type="domain" description="Histidine kinase" evidence="14">
    <location>
        <begin position="149"/>
        <end position="365"/>
    </location>
</feature>
<dbReference type="GO" id="GO:0004721">
    <property type="term" value="F:phosphoprotein phosphatase activity"/>
    <property type="evidence" value="ECO:0007669"/>
    <property type="project" value="TreeGrafter"/>
</dbReference>
<dbReference type="InterPro" id="IPR050351">
    <property type="entry name" value="BphY/WalK/GraS-like"/>
</dbReference>
<keyword evidence="8 15" id="KW-0418">Kinase</keyword>
<proteinExistence type="predicted"/>
<keyword evidence="5" id="KW-0808">Transferase</keyword>
<reference evidence="15" key="2">
    <citation type="journal article" date="2021" name="PeerJ">
        <title>Extensive microbial diversity within the chicken gut microbiome revealed by metagenomics and culture.</title>
        <authorList>
            <person name="Gilroy R."/>
            <person name="Ravi A."/>
            <person name="Getino M."/>
            <person name="Pursley I."/>
            <person name="Horton D.L."/>
            <person name="Alikhan N.F."/>
            <person name="Baker D."/>
            <person name="Gharbi K."/>
            <person name="Hall N."/>
            <person name="Watson M."/>
            <person name="Adriaenssens E.M."/>
            <person name="Foster-Nyarko E."/>
            <person name="Jarju S."/>
            <person name="Secka A."/>
            <person name="Antonio M."/>
            <person name="Oren A."/>
            <person name="Chaudhuri R.R."/>
            <person name="La Ragione R."/>
            <person name="Hildebrand F."/>
            <person name="Pallen M.J."/>
        </authorList>
    </citation>
    <scope>NUCLEOTIDE SEQUENCE</scope>
    <source>
        <strain evidence="15">4509</strain>
    </source>
</reference>
<dbReference type="InterPro" id="IPR005467">
    <property type="entry name" value="His_kinase_dom"/>
</dbReference>
<comment type="subcellular location">
    <subcellularLocation>
        <location evidence="2">Membrane</location>
    </subcellularLocation>
</comment>
<dbReference type="SMART" id="SM00387">
    <property type="entry name" value="HATPase_c"/>
    <property type="match status" value="1"/>
</dbReference>
<dbReference type="EMBL" id="DVMX01000119">
    <property type="protein sequence ID" value="HIU42109.1"/>
    <property type="molecule type" value="Genomic_DNA"/>
</dbReference>
<dbReference type="SMART" id="SM00388">
    <property type="entry name" value="HisKA"/>
    <property type="match status" value="1"/>
</dbReference>
<dbReference type="Pfam" id="PF02518">
    <property type="entry name" value="HATPase_c"/>
    <property type="match status" value="1"/>
</dbReference>
<keyword evidence="4" id="KW-0597">Phosphoprotein</keyword>
<keyword evidence="12 13" id="KW-0472">Membrane</keyword>
<dbReference type="InterPro" id="IPR036890">
    <property type="entry name" value="HATPase_C_sf"/>
</dbReference>
<evidence type="ECO:0000256" key="11">
    <source>
        <dbReference type="ARBA" id="ARBA00023012"/>
    </source>
</evidence>
<keyword evidence="6 13" id="KW-0812">Transmembrane</keyword>
<keyword evidence="9" id="KW-0067">ATP-binding</keyword>
<dbReference type="SUPFAM" id="SSF47384">
    <property type="entry name" value="Homodimeric domain of signal transducing histidine kinase"/>
    <property type="match status" value="1"/>
</dbReference>
<feature type="transmembrane region" description="Helical" evidence="13">
    <location>
        <begin position="7"/>
        <end position="28"/>
    </location>
</feature>
<dbReference type="PANTHER" id="PTHR45453">
    <property type="entry name" value="PHOSPHATE REGULON SENSOR PROTEIN PHOR"/>
    <property type="match status" value="1"/>
</dbReference>
<gene>
    <name evidence="15" type="ORF">IAD19_06100</name>
</gene>
<dbReference type="EC" id="2.7.13.3" evidence="3"/>
<dbReference type="Proteomes" id="UP000824082">
    <property type="component" value="Unassembled WGS sequence"/>
</dbReference>
<dbReference type="InterPro" id="IPR004358">
    <property type="entry name" value="Sig_transdc_His_kin-like_C"/>
</dbReference>
<dbReference type="Gene3D" id="3.30.565.10">
    <property type="entry name" value="Histidine kinase-like ATPase, C-terminal domain"/>
    <property type="match status" value="1"/>
</dbReference>
<dbReference type="Gene3D" id="1.10.287.130">
    <property type="match status" value="1"/>
</dbReference>
<dbReference type="Pfam" id="PF00512">
    <property type="entry name" value="HisKA"/>
    <property type="match status" value="1"/>
</dbReference>
<name>A0A9D1IU66_9FIRM</name>
<keyword evidence="10 13" id="KW-1133">Transmembrane helix</keyword>
<dbReference type="FunFam" id="3.30.565.10:FF:000013">
    <property type="entry name" value="Two-component sensor histidine kinase"/>
    <property type="match status" value="1"/>
</dbReference>
<evidence type="ECO:0000256" key="6">
    <source>
        <dbReference type="ARBA" id="ARBA00022692"/>
    </source>
</evidence>
<dbReference type="GO" id="GO:0005886">
    <property type="term" value="C:plasma membrane"/>
    <property type="evidence" value="ECO:0007669"/>
    <property type="project" value="TreeGrafter"/>
</dbReference>
<evidence type="ECO:0000256" key="12">
    <source>
        <dbReference type="ARBA" id="ARBA00023136"/>
    </source>
</evidence>
<comment type="caution">
    <text evidence="15">The sequence shown here is derived from an EMBL/GenBank/DDBJ whole genome shotgun (WGS) entry which is preliminary data.</text>
</comment>
<dbReference type="PRINTS" id="PR00344">
    <property type="entry name" value="BCTRLSENSOR"/>
</dbReference>
<dbReference type="InterPro" id="IPR003661">
    <property type="entry name" value="HisK_dim/P_dom"/>
</dbReference>
<evidence type="ECO:0000259" key="14">
    <source>
        <dbReference type="PROSITE" id="PS50109"/>
    </source>
</evidence>
<dbReference type="PANTHER" id="PTHR45453:SF1">
    <property type="entry name" value="PHOSPHATE REGULON SENSOR PROTEIN PHOR"/>
    <property type="match status" value="1"/>
</dbReference>
<evidence type="ECO:0000256" key="8">
    <source>
        <dbReference type="ARBA" id="ARBA00022777"/>
    </source>
</evidence>
<keyword evidence="11" id="KW-0902">Two-component regulatory system</keyword>